<comment type="caution">
    <text evidence="1">The sequence shown here is derived from an EMBL/GenBank/DDBJ whole genome shotgun (WGS) entry which is preliminary data.</text>
</comment>
<reference evidence="1 2" key="2">
    <citation type="journal article" date="2022" name="Mol. Ecol. Resour.">
        <title>The genomes of chicory, endive, great burdock and yacon provide insights into Asteraceae paleo-polyploidization history and plant inulin production.</title>
        <authorList>
            <person name="Fan W."/>
            <person name="Wang S."/>
            <person name="Wang H."/>
            <person name="Wang A."/>
            <person name="Jiang F."/>
            <person name="Liu H."/>
            <person name="Zhao H."/>
            <person name="Xu D."/>
            <person name="Zhang Y."/>
        </authorList>
    </citation>
    <scope>NUCLEOTIDE SEQUENCE [LARGE SCALE GENOMIC DNA]</scope>
    <source>
        <strain evidence="2">cv. Punajuju</strain>
        <tissue evidence="1">Leaves</tissue>
    </source>
</reference>
<evidence type="ECO:0000313" key="2">
    <source>
        <dbReference type="Proteomes" id="UP001055811"/>
    </source>
</evidence>
<reference evidence="2" key="1">
    <citation type="journal article" date="2022" name="Mol. Ecol. Resour.">
        <title>The genomes of chicory, endive, great burdock and yacon provide insights into Asteraceae palaeo-polyploidization history and plant inulin production.</title>
        <authorList>
            <person name="Fan W."/>
            <person name="Wang S."/>
            <person name="Wang H."/>
            <person name="Wang A."/>
            <person name="Jiang F."/>
            <person name="Liu H."/>
            <person name="Zhao H."/>
            <person name="Xu D."/>
            <person name="Zhang Y."/>
        </authorList>
    </citation>
    <scope>NUCLEOTIDE SEQUENCE [LARGE SCALE GENOMIC DNA]</scope>
    <source>
        <strain evidence="2">cv. Punajuju</strain>
    </source>
</reference>
<dbReference type="EMBL" id="CM042009">
    <property type="protein sequence ID" value="KAI3792621.1"/>
    <property type="molecule type" value="Genomic_DNA"/>
</dbReference>
<proteinExistence type="predicted"/>
<name>A0ACB9HAV1_CICIN</name>
<dbReference type="Proteomes" id="UP001055811">
    <property type="component" value="Linkage Group LG01"/>
</dbReference>
<organism evidence="1 2">
    <name type="scientific">Cichorium intybus</name>
    <name type="common">Chicory</name>
    <dbReference type="NCBI Taxonomy" id="13427"/>
    <lineage>
        <taxon>Eukaryota</taxon>
        <taxon>Viridiplantae</taxon>
        <taxon>Streptophyta</taxon>
        <taxon>Embryophyta</taxon>
        <taxon>Tracheophyta</taxon>
        <taxon>Spermatophyta</taxon>
        <taxon>Magnoliopsida</taxon>
        <taxon>eudicotyledons</taxon>
        <taxon>Gunneridae</taxon>
        <taxon>Pentapetalae</taxon>
        <taxon>asterids</taxon>
        <taxon>campanulids</taxon>
        <taxon>Asterales</taxon>
        <taxon>Asteraceae</taxon>
        <taxon>Cichorioideae</taxon>
        <taxon>Cichorieae</taxon>
        <taxon>Cichoriinae</taxon>
        <taxon>Cichorium</taxon>
    </lineage>
</organism>
<protein>
    <submittedName>
        <fullName evidence="1">Uncharacterized protein</fullName>
    </submittedName>
</protein>
<keyword evidence="2" id="KW-1185">Reference proteome</keyword>
<accession>A0ACB9HAV1</accession>
<sequence>MEKEHILLLIIFSILLKPIAGANDDCLSASCSPHEPEVRFPFRIVGQQPARCGFPGFDLSCDKQNRTIIRLSSSLSYIVNSISYISQVISIDPEFCRPNRIVDVDITDTPFSYDTFGTQIHTFYNCSLHNFVYTYPVIPFRCLRRGNYSVFASTGKMPSNCKVMKAIVVPVPYDMSEGLYKLEFMWLTPYCISCEMEGTACILKSDDGQTICVRSSRRIPKGIKYGLGGGIGVPTLICIMVFIYYKSSKMQGHNNNTQNQSVDNLSIILVPQPASGMGLDGPTIESYPKIVLGESCRLPNDDGICSICLSEYKSKESLRTIPECNHYFHSKCVDEWLKLNATCPVCRNTPKSSTLVTPCSSGLSSSGGSL</sequence>
<gene>
    <name evidence="1" type="ORF">L2E82_06506</name>
</gene>
<evidence type="ECO:0000313" key="1">
    <source>
        <dbReference type="EMBL" id="KAI3792621.1"/>
    </source>
</evidence>